<dbReference type="PaxDb" id="4097-A0A1S3Y7R8"/>
<dbReference type="PANTHER" id="PTHR37610">
    <property type="entry name" value="CCHC-TYPE DOMAIN-CONTAINING PROTEIN"/>
    <property type="match status" value="1"/>
</dbReference>
<dbReference type="KEGG" id="nta:107773303"/>
<feature type="domain" description="Retrotransposon Copia-like N-terminal" evidence="2">
    <location>
        <begin position="29"/>
        <end position="75"/>
    </location>
</feature>
<keyword evidence="3" id="KW-1185">Reference proteome</keyword>
<proteinExistence type="predicted"/>
<evidence type="ECO:0000313" key="4">
    <source>
        <dbReference type="RefSeq" id="XP_016448223.1"/>
    </source>
</evidence>
<dbReference type="PANTHER" id="PTHR37610:SF6">
    <property type="entry name" value="GAG-POLYPEPTIDE OF LTR COPIA-TYPE-RELATED"/>
    <property type="match status" value="1"/>
</dbReference>
<accession>A0A1S3Y7R8</accession>
<protein>
    <submittedName>
        <fullName evidence="4">Uncharacterized protein LOC107773303</fullName>
    </submittedName>
</protein>
<reference evidence="4" key="1">
    <citation type="submission" date="2025-08" db="UniProtKB">
        <authorList>
            <consortium name="RefSeq"/>
        </authorList>
    </citation>
    <scope>IDENTIFICATION</scope>
    <source>
        <tissue evidence="4">Leaf</tissue>
    </source>
</reference>
<evidence type="ECO:0000313" key="3">
    <source>
        <dbReference type="Proteomes" id="UP000790787"/>
    </source>
</evidence>
<evidence type="ECO:0000256" key="1">
    <source>
        <dbReference type="SAM" id="MobiDB-lite"/>
    </source>
</evidence>
<name>A0A1S3Y7R8_TOBAC</name>
<sequence>MGSTDFDVSSAFGTHEFIPKPSSPLFEQSSDVPGVSLVPVSFSGINFGGWKRSIIISLSARNKIAFVDSSLPKPPDNSIESKQWDICNNMVISWLISSLSPDIADSVQYSKTAKEIWRHLNKRYGTEGILKKEEEDRLHHFLMGLNEVYVSVRSNLLMMQPPPTLDSAYNILLQDERQRQINSNSQFGPDSTAFTAKVNLNHQSSPNTNYRPPGSNTQRQYVQRVNFDQAKGNLFYRYCKKSGHVIDKCFKLHGFPPGFPSDDCMNSSSLPTDGTTNNNSQGSLVLGLTKQ</sequence>
<dbReference type="RefSeq" id="XP_016448223.1">
    <property type="nucleotide sequence ID" value="XM_016592737.1"/>
</dbReference>
<gene>
    <name evidence="4" type="primary">LOC107773303</name>
</gene>
<dbReference type="Proteomes" id="UP000790787">
    <property type="component" value="Unplaced"/>
</dbReference>
<dbReference type="AlphaFoldDB" id="A0A1S3Y7R8"/>
<evidence type="ECO:0000259" key="2">
    <source>
        <dbReference type="Pfam" id="PF14244"/>
    </source>
</evidence>
<dbReference type="OrthoDB" id="1270753at2759"/>
<dbReference type="InterPro" id="IPR029472">
    <property type="entry name" value="Copia-like_N"/>
</dbReference>
<dbReference type="GeneID" id="107773303"/>
<feature type="region of interest" description="Disordered" evidence="1">
    <location>
        <begin position="266"/>
        <end position="291"/>
    </location>
</feature>
<dbReference type="Pfam" id="PF14244">
    <property type="entry name" value="Retrotran_gag_3"/>
    <property type="match status" value="1"/>
</dbReference>
<organism evidence="3 4">
    <name type="scientific">Nicotiana tabacum</name>
    <name type="common">Common tobacco</name>
    <dbReference type="NCBI Taxonomy" id="4097"/>
    <lineage>
        <taxon>Eukaryota</taxon>
        <taxon>Viridiplantae</taxon>
        <taxon>Streptophyta</taxon>
        <taxon>Embryophyta</taxon>
        <taxon>Tracheophyta</taxon>
        <taxon>Spermatophyta</taxon>
        <taxon>Magnoliopsida</taxon>
        <taxon>eudicotyledons</taxon>
        <taxon>Gunneridae</taxon>
        <taxon>Pentapetalae</taxon>
        <taxon>asterids</taxon>
        <taxon>lamiids</taxon>
        <taxon>Solanales</taxon>
        <taxon>Solanaceae</taxon>
        <taxon>Nicotianoideae</taxon>
        <taxon>Nicotianeae</taxon>
        <taxon>Nicotiana</taxon>
    </lineage>
</organism>
<feature type="compositionally biased region" description="Polar residues" evidence="1">
    <location>
        <begin position="266"/>
        <end position="283"/>
    </location>
</feature>